<evidence type="ECO:0000256" key="7">
    <source>
        <dbReference type="ARBA" id="ARBA00022792"/>
    </source>
</evidence>
<feature type="active site" evidence="13">
    <location>
        <position position="38"/>
    </location>
</feature>
<feature type="active site" evidence="13">
    <location>
        <position position="112"/>
    </location>
</feature>
<evidence type="ECO:0000256" key="11">
    <source>
        <dbReference type="ARBA" id="ARBA00023128"/>
    </source>
</evidence>
<evidence type="ECO:0000256" key="8">
    <source>
        <dbReference type="ARBA" id="ARBA00022801"/>
    </source>
</evidence>
<sequence>MGTRNLLWNVANKYFTFGLVGLTVSDRYASIVPVRGGSMAPTFNPRASTFTDDYVLVEKFCLQKYKFSHGDVVVFRCSGDSVIFVSVSFGRLHECIAILCSSPSNHKEKHIKRIIALPGDWIGTTHNSYDVVKIPEGHCWVEGDNSASSMDSRSFGPSFHSRHGKAYLFDKVVNVTVGEQEERLMITGLHTVVDIFCVGCGSLVGWKYEAAHEKSQKYKEGRFILERFMVLGPDGSNYLSSQESQVSGSDADDV</sequence>
<comment type="caution">
    <text evidence="15">The sequence shown here is derived from an EMBL/GenBank/DDBJ whole genome shotgun (WGS) entry which is preliminary data.</text>
</comment>
<dbReference type="PANTHER" id="PTHR46041">
    <property type="entry name" value="MITOCHONDRIAL INNER MEMBRANE PROTEASE SUBUNIT 2"/>
    <property type="match status" value="1"/>
</dbReference>
<evidence type="ECO:0000256" key="13">
    <source>
        <dbReference type="PIRSR" id="PIRSR600223-1"/>
    </source>
</evidence>
<keyword evidence="8" id="KW-0378">Hydrolase</keyword>
<organism evidence="15 16">
    <name type="scientific">Morella rubra</name>
    <name type="common">Chinese bayberry</name>
    <dbReference type="NCBI Taxonomy" id="262757"/>
    <lineage>
        <taxon>Eukaryota</taxon>
        <taxon>Viridiplantae</taxon>
        <taxon>Streptophyta</taxon>
        <taxon>Embryophyta</taxon>
        <taxon>Tracheophyta</taxon>
        <taxon>Spermatophyta</taxon>
        <taxon>Magnoliopsida</taxon>
        <taxon>eudicotyledons</taxon>
        <taxon>Gunneridae</taxon>
        <taxon>Pentapetalae</taxon>
        <taxon>rosids</taxon>
        <taxon>fabids</taxon>
        <taxon>Fagales</taxon>
        <taxon>Myricaceae</taxon>
        <taxon>Morella</taxon>
    </lineage>
</organism>
<evidence type="ECO:0000256" key="3">
    <source>
        <dbReference type="ARBA" id="ARBA00013650"/>
    </source>
</evidence>
<dbReference type="GO" id="GO:0004252">
    <property type="term" value="F:serine-type endopeptidase activity"/>
    <property type="evidence" value="ECO:0007669"/>
    <property type="project" value="InterPro"/>
</dbReference>
<dbReference type="InterPro" id="IPR037730">
    <property type="entry name" value="IMP2"/>
</dbReference>
<dbReference type="PRINTS" id="PR00727">
    <property type="entry name" value="LEADERPTASE"/>
</dbReference>
<evidence type="ECO:0000256" key="9">
    <source>
        <dbReference type="ARBA" id="ARBA00022833"/>
    </source>
</evidence>
<keyword evidence="7" id="KW-0999">Mitochondrion inner membrane</keyword>
<dbReference type="PROSITE" id="PS51792">
    <property type="entry name" value="YIPPEE"/>
    <property type="match status" value="1"/>
</dbReference>
<feature type="domain" description="Yippee" evidence="14">
    <location>
        <begin position="135"/>
        <end position="234"/>
    </location>
</feature>
<dbReference type="InterPro" id="IPR019533">
    <property type="entry name" value="Peptidase_S26"/>
</dbReference>
<evidence type="ECO:0000256" key="10">
    <source>
        <dbReference type="ARBA" id="ARBA00022989"/>
    </source>
</evidence>
<evidence type="ECO:0000256" key="4">
    <source>
        <dbReference type="ARBA" id="ARBA00022670"/>
    </source>
</evidence>
<dbReference type="PANTHER" id="PTHR46041:SF2">
    <property type="entry name" value="MITOCHONDRIAL INNER MEMBRANE PROTEASE SUBUNIT 2"/>
    <property type="match status" value="1"/>
</dbReference>
<keyword evidence="12" id="KW-0472">Membrane</keyword>
<keyword evidence="5" id="KW-0812">Transmembrane</keyword>
<dbReference type="Pfam" id="PF03226">
    <property type="entry name" value="Yippee-Mis18"/>
    <property type="match status" value="1"/>
</dbReference>
<dbReference type="OrthoDB" id="9996127at2759"/>
<dbReference type="GO" id="GO:0042720">
    <property type="term" value="C:mitochondrial inner membrane peptidase complex"/>
    <property type="evidence" value="ECO:0007669"/>
    <property type="project" value="InterPro"/>
</dbReference>
<dbReference type="SUPFAM" id="SSF51306">
    <property type="entry name" value="LexA/Signal peptidase"/>
    <property type="match status" value="1"/>
</dbReference>
<gene>
    <name evidence="15" type="ORF">CJ030_MR2G004238</name>
</gene>
<evidence type="ECO:0000256" key="2">
    <source>
        <dbReference type="ARBA" id="ARBA00007066"/>
    </source>
</evidence>
<comment type="subcellular location">
    <subcellularLocation>
        <location evidence="1">Mitochondrion inner membrane</location>
        <topology evidence="1">Single-pass membrane protein</topology>
    </subcellularLocation>
</comment>
<reference evidence="15 16" key="1">
    <citation type="journal article" date="2019" name="Plant Biotechnol. J.">
        <title>The red bayberry genome and genetic basis of sex determination.</title>
        <authorList>
            <person name="Jia H.M."/>
            <person name="Jia H.J."/>
            <person name="Cai Q.L."/>
            <person name="Wang Y."/>
            <person name="Zhao H.B."/>
            <person name="Yang W.F."/>
            <person name="Wang G.Y."/>
            <person name="Li Y.H."/>
            <person name="Zhan D.L."/>
            <person name="Shen Y.T."/>
            <person name="Niu Q.F."/>
            <person name="Chang L."/>
            <person name="Qiu J."/>
            <person name="Zhao L."/>
            <person name="Xie H.B."/>
            <person name="Fu W.Y."/>
            <person name="Jin J."/>
            <person name="Li X.W."/>
            <person name="Jiao Y."/>
            <person name="Zhou C.C."/>
            <person name="Tu T."/>
            <person name="Chai C.Y."/>
            <person name="Gao J.L."/>
            <person name="Fan L.J."/>
            <person name="van de Weg E."/>
            <person name="Wang J.Y."/>
            <person name="Gao Z.S."/>
        </authorList>
    </citation>
    <scope>NUCLEOTIDE SEQUENCE [LARGE SCALE GENOMIC DNA]</scope>
    <source>
        <tissue evidence="15">Leaves</tissue>
    </source>
</reference>
<dbReference type="CDD" id="cd06530">
    <property type="entry name" value="S26_SPase_I"/>
    <property type="match status" value="1"/>
</dbReference>
<comment type="similarity">
    <text evidence="2">Belongs to the peptidase S26 family. IMP2 subfamily.</text>
</comment>
<dbReference type="Gene3D" id="2.10.109.10">
    <property type="entry name" value="Umud Fragment, subunit A"/>
    <property type="match status" value="1"/>
</dbReference>
<dbReference type="GO" id="GO:0046872">
    <property type="term" value="F:metal ion binding"/>
    <property type="evidence" value="ECO:0007669"/>
    <property type="project" value="UniProtKB-KW"/>
</dbReference>
<evidence type="ECO:0000313" key="16">
    <source>
        <dbReference type="Proteomes" id="UP000516437"/>
    </source>
</evidence>
<evidence type="ECO:0000256" key="6">
    <source>
        <dbReference type="ARBA" id="ARBA00022723"/>
    </source>
</evidence>
<evidence type="ECO:0000259" key="14">
    <source>
        <dbReference type="PROSITE" id="PS51792"/>
    </source>
</evidence>
<keyword evidence="4" id="KW-0645">Protease</keyword>
<keyword evidence="6" id="KW-0479">Metal-binding</keyword>
<evidence type="ECO:0000256" key="1">
    <source>
        <dbReference type="ARBA" id="ARBA00004434"/>
    </source>
</evidence>
<dbReference type="GO" id="GO:0006465">
    <property type="term" value="P:signal peptide processing"/>
    <property type="evidence" value="ECO:0007669"/>
    <property type="project" value="InterPro"/>
</dbReference>
<keyword evidence="10" id="KW-1133">Transmembrane helix</keyword>
<dbReference type="Pfam" id="PF10502">
    <property type="entry name" value="Peptidase_S26"/>
    <property type="match status" value="2"/>
</dbReference>
<dbReference type="InterPro" id="IPR034751">
    <property type="entry name" value="Yippee"/>
</dbReference>
<name>A0A6A1WGH5_9ROSI</name>
<evidence type="ECO:0000313" key="15">
    <source>
        <dbReference type="EMBL" id="KAB1224331.1"/>
    </source>
</evidence>
<keyword evidence="11" id="KW-0496">Mitochondrion</keyword>
<dbReference type="InterPro" id="IPR000223">
    <property type="entry name" value="Pept_S26A_signal_pept_1"/>
</dbReference>
<dbReference type="Proteomes" id="UP000516437">
    <property type="component" value="Chromosome 2"/>
</dbReference>
<evidence type="ECO:0000256" key="12">
    <source>
        <dbReference type="ARBA" id="ARBA00023136"/>
    </source>
</evidence>
<protein>
    <recommendedName>
        <fullName evidence="3">Mitochondrial inner membrane protease subunit 2</fullName>
    </recommendedName>
</protein>
<keyword evidence="9" id="KW-0862">Zinc</keyword>
<evidence type="ECO:0000256" key="5">
    <source>
        <dbReference type="ARBA" id="ARBA00022692"/>
    </source>
</evidence>
<dbReference type="AlphaFoldDB" id="A0A6A1WGH5"/>
<dbReference type="InterPro" id="IPR036286">
    <property type="entry name" value="LexA/Signal_pep-like_sf"/>
</dbReference>
<proteinExistence type="inferred from homology"/>
<keyword evidence="16" id="KW-1185">Reference proteome</keyword>
<dbReference type="GO" id="GO:0006627">
    <property type="term" value="P:protein processing involved in protein targeting to mitochondrion"/>
    <property type="evidence" value="ECO:0007669"/>
    <property type="project" value="InterPro"/>
</dbReference>
<dbReference type="EMBL" id="RXIC02000020">
    <property type="protein sequence ID" value="KAB1224331.1"/>
    <property type="molecule type" value="Genomic_DNA"/>
</dbReference>
<dbReference type="InterPro" id="IPR004910">
    <property type="entry name" value="Yippee/Mis18/Cereblon"/>
</dbReference>
<accession>A0A6A1WGH5</accession>